<evidence type="ECO:0000313" key="2">
    <source>
        <dbReference type="Proteomes" id="UP000000653"/>
    </source>
</evidence>
<protein>
    <recommendedName>
        <fullName evidence="3">Transmembrane anchor protein</fullName>
    </recommendedName>
</protein>
<dbReference type="Proteomes" id="UP000000653">
    <property type="component" value="Chromosome"/>
</dbReference>
<name>A0A0H2ZAN6_PSEAB</name>
<evidence type="ECO:0008006" key="3">
    <source>
        <dbReference type="Google" id="ProtNLM"/>
    </source>
</evidence>
<organism evidence="1 2">
    <name type="scientific">Pseudomonas aeruginosa (strain UCBPP-PA14)</name>
    <dbReference type="NCBI Taxonomy" id="208963"/>
    <lineage>
        <taxon>Bacteria</taxon>
        <taxon>Pseudomonadati</taxon>
        <taxon>Pseudomonadota</taxon>
        <taxon>Gammaproteobacteria</taxon>
        <taxon>Pseudomonadales</taxon>
        <taxon>Pseudomonadaceae</taxon>
        <taxon>Pseudomonas</taxon>
    </lineage>
</organism>
<dbReference type="AlphaFoldDB" id="A0A0H2ZAN6"/>
<dbReference type="EMBL" id="CP000438">
    <property type="protein sequence ID" value="ABJ11779.1"/>
    <property type="molecule type" value="Genomic_DNA"/>
</dbReference>
<dbReference type="HOGENOM" id="CLU_113667_0_0_6"/>
<sequence length="222" mass="23327">MSYIPAPQSLPSTARLLKATGLAIAVASVLLVTVVLPAEYGIDPTGIGTRLGLDVLGAKAETKAAQAPALAAPTSDKTAATLPATEAELEAKAIAAFGKRSLGQSLDVRAMSPSANAVRSDTLSLTLEPGKGAEVKMHLKQGEGVVFQWKASNAVLLDMHGERPNAKGEWTSYSIEPAQNEARGTFVAPFEGSHGWYWKNENDEPVTVEVAVTGFQPDLHQP</sequence>
<reference evidence="1 2" key="1">
    <citation type="journal article" date="2006" name="Genome Biol.">
        <title>Genomic analysis reveals that Pseudomonas aeruginosa virulence is combinatorial.</title>
        <authorList>
            <person name="Lee D.G."/>
            <person name="Urbach J.M."/>
            <person name="Wu G."/>
            <person name="Liberati N.T."/>
            <person name="Feinbaum R.L."/>
            <person name="Miyata S."/>
            <person name="Diggins L.T."/>
            <person name="He J."/>
            <person name="Saucier M."/>
            <person name="Deziel E."/>
            <person name="Friedman L."/>
            <person name="Li L."/>
            <person name="Grills G."/>
            <person name="Montgomery K."/>
            <person name="Kucherlapati R."/>
            <person name="Rahme L.G."/>
            <person name="Ausubel F.M."/>
        </authorList>
    </citation>
    <scope>NUCLEOTIDE SEQUENCE [LARGE SCALE GENOMIC DNA]</scope>
    <source>
        <strain evidence="1 2">UCBPP-PA14</strain>
    </source>
</reference>
<gene>
    <name evidence="1" type="ordered locus">PA14_30990</name>
</gene>
<proteinExistence type="predicted"/>
<accession>A0A0H2ZAN6</accession>
<dbReference type="RefSeq" id="WP_003138992.1">
    <property type="nucleotide sequence ID" value="NC_008463.1"/>
</dbReference>
<dbReference type="KEGG" id="pau:PA14_30990"/>
<dbReference type="BioCyc" id="PAER208963:G1G74-2602-MONOMER"/>
<evidence type="ECO:0000313" key="1">
    <source>
        <dbReference type="EMBL" id="ABJ11779.1"/>
    </source>
</evidence>